<dbReference type="NCBIfam" id="TIGR00277">
    <property type="entry name" value="HDIG"/>
    <property type="match status" value="1"/>
</dbReference>
<protein>
    <submittedName>
        <fullName evidence="2">Putative nucleotidyltransferase with HDIG domain</fullName>
    </submittedName>
</protein>
<dbReference type="InterPro" id="IPR003607">
    <property type="entry name" value="HD/PDEase_dom"/>
</dbReference>
<keyword evidence="3" id="KW-1185">Reference proteome</keyword>
<dbReference type="Proteomes" id="UP000237846">
    <property type="component" value="Unassembled WGS sequence"/>
</dbReference>
<accession>A0A2T0PTC3</accession>
<dbReference type="GO" id="GO:0016740">
    <property type="term" value="F:transferase activity"/>
    <property type="evidence" value="ECO:0007669"/>
    <property type="project" value="UniProtKB-KW"/>
</dbReference>
<evidence type="ECO:0000313" key="3">
    <source>
        <dbReference type="Proteomes" id="UP000237846"/>
    </source>
</evidence>
<dbReference type="CDD" id="cd00077">
    <property type="entry name" value="HDc"/>
    <property type="match status" value="1"/>
</dbReference>
<dbReference type="InterPro" id="IPR006674">
    <property type="entry name" value="HD_domain"/>
</dbReference>
<dbReference type="AlphaFoldDB" id="A0A2T0PTC3"/>
<dbReference type="SUPFAM" id="SSF109604">
    <property type="entry name" value="HD-domain/PDEase-like"/>
    <property type="match status" value="1"/>
</dbReference>
<dbReference type="Gene3D" id="1.10.3210.10">
    <property type="entry name" value="Hypothetical protein af1432"/>
    <property type="match status" value="1"/>
</dbReference>
<name>A0A2T0PTC3_9ACTN</name>
<proteinExistence type="predicted"/>
<evidence type="ECO:0000313" key="2">
    <source>
        <dbReference type="EMBL" id="PRX92149.1"/>
    </source>
</evidence>
<evidence type="ECO:0000259" key="1">
    <source>
        <dbReference type="Pfam" id="PF01966"/>
    </source>
</evidence>
<comment type="caution">
    <text evidence="2">The sequence shown here is derived from an EMBL/GenBank/DDBJ whole genome shotgun (WGS) entry which is preliminary data.</text>
</comment>
<organism evidence="2 3">
    <name type="scientific">Allonocardiopsis opalescens</name>
    <dbReference type="NCBI Taxonomy" id="1144618"/>
    <lineage>
        <taxon>Bacteria</taxon>
        <taxon>Bacillati</taxon>
        <taxon>Actinomycetota</taxon>
        <taxon>Actinomycetes</taxon>
        <taxon>Streptosporangiales</taxon>
        <taxon>Allonocardiopsis</taxon>
    </lineage>
</organism>
<dbReference type="EMBL" id="PVZC01000011">
    <property type="protein sequence ID" value="PRX92149.1"/>
    <property type="molecule type" value="Genomic_DNA"/>
</dbReference>
<dbReference type="Pfam" id="PF01966">
    <property type="entry name" value="HD"/>
    <property type="match status" value="1"/>
</dbReference>
<keyword evidence="2" id="KW-0808">Transferase</keyword>
<dbReference type="InterPro" id="IPR006675">
    <property type="entry name" value="HDIG_dom"/>
</dbReference>
<feature type="domain" description="HD" evidence="1">
    <location>
        <begin position="31"/>
        <end position="131"/>
    </location>
</feature>
<reference evidence="2 3" key="1">
    <citation type="submission" date="2018-03" db="EMBL/GenBank/DDBJ databases">
        <title>Genomic Encyclopedia of Archaeal and Bacterial Type Strains, Phase II (KMG-II): from individual species to whole genera.</title>
        <authorList>
            <person name="Goeker M."/>
        </authorList>
    </citation>
    <scope>NUCLEOTIDE SEQUENCE [LARGE SCALE GENOMIC DNA]</scope>
    <source>
        <strain evidence="2 3">DSM 45601</strain>
    </source>
</reference>
<sequence length="188" mass="20149">MDPFDEERLRPLPAEAQRLLARAGAPPRLLAHSRLVCDTAAQVLDALAERHPGLPVDAGAVLFGAAVHDIGKTVHPEELSVSGHRHEPAGAALLAGYGVPPELARFCALHADWEREAATLEELLVSLADKVWKGARVESLELRVVRVLAAASGRPEWEVFAALDDALTAIARHADARLAYQARHPVAG</sequence>
<dbReference type="RefSeq" id="WP_211303166.1">
    <property type="nucleotide sequence ID" value="NZ_PVZC01000011.1"/>
</dbReference>
<gene>
    <name evidence="2" type="ORF">CLV72_11138</name>
</gene>